<dbReference type="Proteomes" id="UP001162800">
    <property type="component" value="Plasmid unnamed1"/>
</dbReference>
<gene>
    <name evidence="3" type="ORF">M9799_17055</name>
    <name evidence="2" type="ORF">M9799_19790</name>
</gene>
<name>A0ABY6GH04_9BURK</name>
<proteinExistence type="predicted"/>
<accession>A0ABY6GH04</accession>
<dbReference type="RefSeq" id="WP_263726088.1">
    <property type="nucleotide sequence ID" value="NZ_CP106882.1"/>
</dbReference>
<dbReference type="EMBL" id="CP106882">
    <property type="protein sequence ID" value="UYG53605.1"/>
    <property type="molecule type" value="Genomic_DNA"/>
</dbReference>
<dbReference type="SMART" id="SM00953">
    <property type="entry name" value="RES"/>
    <property type="match status" value="1"/>
</dbReference>
<dbReference type="EMBL" id="CP106882">
    <property type="protein sequence ID" value="UYG53650.1"/>
    <property type="molecule type" value="Genomic_DNA"/>
</dbReference>
<keyword evidence="4" id="KW-1185">Reference proteome</keyword>
<dbReference type="Pfam" id="PF08808">
    <property type="entry name" value="RES"/>
    <property type="match status" value="1"/>
</dbReference>
<dbReference type="InterPro" id="IPR014914">
    <property type="entry name" value="RES_dom"/>
</dbReference>
<organism evidence="2 4">
    <name type="scientific">Comamonas endophytica</name>
    <dbReference type="NCBI Taxonomy" id="2949090"/>
    <lineage>
        <taxon>Bacteria</taxon>
        <taxon>Pseudomonadati</taxon>
        <taxon>Pseudomonadota</taxon>
        <taxon>Betaproteobacteria</taxon>
        <taxon>Burkholderiales</taxon>
        <taxon>Comamonadaceae</taxon>
        <taxon>Comamonas</taxon>
    </lineage>
</organism>
<keyword evidence="2" id="KW-0614">Plasmid</keyword>
<evidence type="ECO:0000313" key="2">
    <source>
        <dbReference type="EMBL" id="UYG53605.1"/>
    </source>
</evidence>
<protein>
    <submittedName>
        <fullName evidence="2">RES family NAD+ phosphorylase</fullName>
    </submittedName>
</protein>
<sequence length="169" mass="18237">MTQSPGTVSYWRIATRGRTWEPTDLSGGGGAATGGRWNEKGVPAVYAATSVALACLETLVHMNQGGLPIARYLVELEVPRDVAEKAGRMELPQDWNALPTSFAAAQAGTEWLKSRAGLLLLVPSVIVPMENNVLLNPAHPDLAKVRAVNHGPFRYDGRLVQMLAKPGRR</sequence>
<evidence type="ECO:0000259" key="1">
    <source>
        <dbReference type="SMART" id="SM00953"/>
    </source>
</evidence>
<evidence type="ECO:0000313" key="4">
    <source>
        <dbReference type="Proteomes" id="UP001162800"/>
    </source>
</evidence>
<evidence type="ECO:0000313" key="3">
    <source>
        <dbReference type="EMBL" id="UYG53650.1"/>
    </source>
</evidence>
<reference evidence="2" key="1">
    <citation type="submission" date="2022-09" db="EMBL/GenBank/DDBJ databases">
        <title>The complete genome of Acidovorax sp. 5MLIR.</title>
        <authorList>
            <person name="Liu L."/>
            <person name="Yue J."/>
            <person name="Yang F."/>
            <person name="Yuan J."/>
            <person name="Li L."/>
        </authorList>
    </citation>
    <scope>NUCLEOTIDE SEQUENCE</scope>
    <source>
        <strain evidence="2">5MLIR</strain>
        <plasmid evidence="2">unnamed1</plasmid>
    </source>
</reference>
<geneLocation type="plasmid" evidence="2 4">
    <name>unnamed1</name>
</geneLocation>
<feature type="domain" description="RES" evidence="1">
    <location>
        <begin position="24"/>
        <end position="149"/>
    </location>
</feature>